<name>A0A1Y2F0K7_PROLT</name>
<gene>
    <name evidence="1" type="ORF">BCR37DRAFT_155536</name>
</gene>
<dbReference type="GeneID" id="63782733"/>
<dbReference type="Proteomes" id="UP000193685">
    <property type="component" value="Unassembled WGS sequence"/>
</dbReference>
<comment type="caution">
    <text evidence="1">The sequence shown here is derived from an EMBL/GenBank/DDBJ whole genome shotgun (WGS) entry which is preliminary data.</text>
</comment>
<evidence type="ECO:0000313" key="2">
    <source>
        <dbReference type="Proteomes" id="UP000193685"/>
    </source>
</evidence>
<sequence length="161" mass="18084">MSSLLVYLTSPLDYDAKALRREYTYEKQIQIDGIVLSQLATGVQVGYGQSRPTPESRWQLSPTPIKLTSSDKLLTRLVVGCCSGLPLLVQSRLVRERLPVFDSVVRVEKPCLLISIKRLLPLKTAETFVASLQGLRFLQQLIEVCEADVYVELDEAYLQSP</sequence>
<reference evidence="1 2" key="1">
    <citation type="submission" date="2016-07" db="EMBL/GenBank/DDBJ databases">
        <title>Pervasive Adenine N6-methylation of Active Genes in Fungi.</title>
        <authorList>
            <consortium name="DOE Joint Genome Institute"/>
            <person name="Mondo S.J."/>
            <person name="Dannebaum R.O."/>
            <person name="Kuo R.C."/>
            <person name="Labutti K."/>
            <person name="Haridas S."/>
            <person name="Kuo A."/>
            <person name="Salamov A."/>
            <person name="Ahrendt S.R."/>
            <person name="Lipzen A."/>
            <person name="Sullivan W."/>
            <person name="Andreopoulos W.B."/>
            <person name="Clum A."/>
            <person name="Lindquist E."/>
            <person name="Daum C."/>
            <person name="Ramamoorthy G.K."/>
            <person name="Gryganskyi A."/>
            <person name="Culley D."/>
            <person name="Magnuson J.K."/>
            <person name="James T.Y."/>
            <person name="O'Malley M.A."/>
            <person name="Stajich J.E."/>
            <person name="Spatafora J.W."/>
            <person name="Visel A."/>
            <person name="Grigoriev I.V."/>
        </authorList>
    </citation>
    <scope>NUCLEOTIDE SEQUENCE [LARGE SCALE GENOMIC DNA]</scope>
    <source>
        <strain evidence="1 2">12-1054</strain>
    </source>
</reference>
<dbReference type="EMBL" id="MCFI01000020">
    <property type="protein sequence ID" value="ORY77418.1"/>
    <property type="molecule type" value="Genomic_DNA"/>
</dbReference>
<protein>
    <submittedName>
        <fullName evidence="1">Uncharacterized protein</fullName>
    </submittedName>
</protein>
<dbReference type="AlphaFoldDB" id="A0A1Y2F0K7"/>
<dbReference type="RefSeq" id="XP_040723039.1">
    <property type="nucleotide sequence ID" value="XM_040866134.1"/>
</dbReference>
<organism evidence="1 2">
    <name type="scientific">Protomyces lactucae-debilis</name>
    <dbReference type="NCBI Taxonomy" id="2754530"/>
    <lineage>
        <taxon>Eukaryota</taxon>
        <taxon>Fungi</taxon>
        <taxon>Dikarya</taxon>
        <taxon>Ascomycota</taxon>
        <taxon>Taphrinomycotina</taxon>
        <taxon>Taphrinomycetes</taxon>
        <taxon>Taphrinales</taxon>
        <taxon>Protomycetaceae</taxon>
        <taxon>Protomyces</taxon>
    </lineage>
</organism>
<accession>A0A1Y2F0K7</accession>
<proteinExistence type="predicted"/>
<keyword evidence="2" id="KW-1185">Reference proteome</keyword>
<evidence type="ECO:0000313" key="1">
    <source>
        <dbReference type="EMBL" id="ORY77418.1"/>
    </source>
</evidence>